<evidence type="ECO:0000313" key="2">
    <source>
        <dbReference type="Proteomes" id="UP000480266"/>
    </source>
</evidence>
<comment type="caution">
    <text evidence="1">The sequence shown here is derived from an EMBL/GenBank/DDBJ whole genome shotgun (WGS) entry which is preliminary data.</text>
</comment>
<protein>
    <submittedName>
        <fullName evidence="1">Uncharacterized protein</fullName>
    </submittedName>
</protein>
<gene>
    <name evidence="1" type="ORF">G4V63_20835</name>
</gene>
<evidence type="ECO:0000313" key="1">
    <source>
        <dbReference type="EMBL" id="NGX97558.1"/>
    </source>
</evidence>
<organism evidence="1 2">
    <name type="scientific">Candidatus Afipia apatlaquensis</name>
    <dbReference type="NCBI Taxonomy" id="2712852"/>
    <lineage>
        <taxon>Bacteria</taxon>
        <taxon>Pseudomonadati</taxon>
        <taxon>Pseudomonadota</taxon>
        <taxon>Alphaproteobacteria</taxon>
        <taxon>Hyphomicrobiales</taxon>
        <taxon>Nitrobacteraceae</taxon>
        <taxon>Afipia</taxon>
    </lineage>
</organism>
<keyword evidence="2" id="KW-1185">Reference proteome</keyword>
<sequence>MTQARYVIDQKRKFGYFTRVVNAAAVFACKAGHPAKFIGEKFLREA</sequence>
<dbReference type="EMBL" id="JAAMRR010001071">
    <property type="protein sequence ID" value="NGX97558.1"/>
    <property type="molecule type" value="Genomic_DNA"/>
</dbReference>
<dbReference type="AlphaFoldDB" id="A0A7C9RI89"/>
<accession>A0A7C9RI89</accession>
<reference evidence="1" key="1">
    <citation type="submission" date="2020-02" db="EMBL/GenBank/DDBJ databases">
        <title>Draft genome sequence of Candidatus Afipia apatlaquensis IBT-C3, a potential strain for decolorization of textile dyes.</title>
        <authorList>
            <person name="Sanchez-Reyes A."/>
            <person name="Breton-Deval L."/>
            <person name="Mangelson H."/>
            <person name="Sanchez-Flores A."/>
        </authorList>
    </citation>
    <scope>NUCLEOTIDE SEQUENCE [LARGE SCALE GENOMIC DNA]</scope>
    <source>
        <strain evidence="1">IBT-C3</strain>
    </source>
</reference>
<name>A0A7C9RI89_9BRAD</name>
<proteinExistence type="predicted"/>
<dbReference type="Proteomes" id="UP000480266">
    <property type="component" value="Unassembled WGS sequence"/>
</dbReference>